<accession>A0A6C0IQ83</accession>
<name>A0A6C0IQ83_9ZZZZ</name>
<evidence type="ECO:0008006" key="10">
    <source>
        <dbReference type="Google" id="ProtNLM"/>
    </source>
</evidence>
<keyword evidence="6" id="KW-0862">Zinc</keyword>
<dbReference type="PROSITE" id="PS51873">
    <property type="entry name" value="TRIAD"/>
    <property type="match status" value="1"/>
</dbReference>
<dbReference type="GO" id="GO:0016740">
    <property type="term" value="F:transferase activity"/>
    <property type="evidence" value="ECO:0007669"/>
    <property type="project" value="UniProtKB-KW"/>
</dbReference>
<evidence type="ECO:0000259" key="7">
    <source>
        <dbReference type="PROSITE" id="PS50089"/>
    </source>
</evidence>
<evidence type="ECO:0000256" key="5">
    <source>
        <dbReference type="ARBA" id="ARBA00022786"/>
    </source>
</evidence>
<dbReference type="Gene3D" id="1.20.120.1750">
    <property type="match status" value="1"/>
</dbReference>
<dbReference type="PROSITE" id="PS50089">
    <property type="entry name" value="ZF_RING_2"/>
    <property type="match status" value="1"/>
</dbReference>
<dbReference type="InterPro" id="IPR001841">
    <property type="entry name" value="Znf_RING"/>
</dbReference>
<dbReference type="SUPFAM" id="SSF57850">
    <property type="entry name" value="RING/U-box"/>
    <property type="match status" value="1"/>
</dbReference>
<keyword evidence="2" id="KW-0479">Metal-binding</keyword>
<evidence type="ECO:0000256" key="2">
    <source>
        <dbReference type="ARBA" id="ARBA00022723"/>
    </source>
</evidence>
<evidence type="ECO:0000256" key="6">
    <source>
        <dbReference type="ARBA" id="ARBA00022833"/>
    </source>
</evidence>
<proteinExistence type="predicted"/>
<evidence type="ECO:0000256" key="3">
    <source>
        <dbReference type="ARBA" id="ARBA00022737"/>
    </source>
</evidence>
<dbReference type="GO" id="GO:0008270">
    <property type="term" value="F:zinc ion binding"/>
    <property type="evidence" value="ECO:0007669"/>
    <property type="project" value="UniProtKB-KW"/>
</dbReference>
<keyword evidence="4" id="KW-0863">Zinc-finger</keyword>
<feature type="domain" description="RING-type" evidence="8">
    <location>
        <begin position="14"/>
        <end position="283"/>
    </location>
</feature>
<evidence type="ECO:0000256" key="1">
    <source>
        <dbReference type="ARBA" id="ARBA00022679"/>
    </source>
</evidence>
<evidence type="ECO:0000256" key="4">
    <source>
        <dbReference type="ARBA" id="ARBA00022771"/>
    </source>
</evidence>
<sequence>MTSLIQENHISPQVCDDCNICCETYTPQKRKKIKCSACDFECCRTCIETYLLEQLTPSCMSCRKNWTDTFCAEELSSFMGGKWKVHQKDLLFEVEKSRFPETMPAVENVLKVKEWRKLQYEEGNQIYDLERKIIALRRSRDTREENISRAVRGESLLKDDAGEEEKEKYQRACPNNDCNGFLSSQWKCGVCNVWVCKDCFEIKGDAKDAEHTCDPNTLLTARALKKETKPCPNCHCSIYKISGCDQMWCTQCHIAFSWRTGKKVRGHVHNPHYYQWVNNGGDAVAMPGADIPCGGMPRYQLVKRAITNINITIASSSSTRQQEISMGHLFNHDKYQRVLFSDLNLIIMSRAPRAGTNHPADAYNRLDDRTFHYDYKNKSINWMERSVSKNAFLSNIEKLEEYTRFNKDERKTFLENNWPNDYELKNRILRNNIIDYKCEDRLVLPLEIHFIKDVIHNMIERHSGLRHFEMMELAIWREKVNNNQDNTKLRIDYILKEITEKQMKTTLLKKERQMKKARAIFDVFELYLRIGSDSFRRMTTTQPLTYKILCEEWEKQEKVRDYCNGELSKFSKSFNLKVPFIKRDGRTDTMSWRQYEFRYNSIIPSIGVEMKPKIISEHWRLFKENNFEVKVEPNILQSINLWYNVFTKQLRELRGHRRYY</sequence>
<dbReference type="EMBL" id="MN740235">
    <property type="protein sequence ID" value="QHT95152.1"/>
    <property type="molecule type" value="Genomic_DNA"/>
</dbReference>
<organism evidence="9">
    <name type="scientific">viral metagenome</name>
    <dbReference type="NCBI Taxonomy" id="1070528"/>
    <lineage>
        <taxon>unclassified sequences</taxon>
        <taxon>metagenomes</taxon>
        <taxon>organismal metagenomes</taxon>
    </lineage>
</organism>
<dbReference type="AlphaFoldDB" id="A0A6C0IQ83"/>
<reference evidence="9" key="1">
    <citation type="journal article" date="2020" name="Nature">
        <title>Giant virus diversity and host interactions through global metagenomics.</title>
        <authorList>
            <person name="Schulz F."/>
            <person name="Roux S."/>
            <person name="Paez-Espino D."/>
            <person name="Jungbluth S."/>
            <person name="Walsh D.A."/>
            <person name="Denef V.J."/>
            <person name="McMahon K.D."/>
            <person name="Konstantinidis K.T."/>
            <person name="Eloe-Fadrosh E.A."/>
            <person name="Kyrpides N.C."/>
            <person name="Woyke T."/>
        </authorList>
    </citation>
    <scope>NUCLEOTIDE SEQUENCE</scope>
    <source>
        <strain evidence="9">GVMAG-M-3300024261-37</strain>
    </source>
</reference>
<keyword evidence="1" id="KW-0808">Transferase</keyword>
<keyword evidence="3" id="KW-0677">Repeat</keyword>
<keyword evidence="5" id="KW-0833">Ubl conjugation pathway</keyword>
<dbReference type="InterPro" id="IPR044066">
    <property type="entry name" value="TRIAD_supradom"/>
</dbReference>
<evidence type="ECO:0000313" key="9">
    <source>
        <dbReference type="EMBL" id="QHT95152.1"/>
    </source>
</evidence>
<protein>
    <recommendedName>
        <fullName evidence="10">RING-type domain-containing protein</fullName>
    </recommendedName>
</protein>
<evidence type="ECO:0000259" key="8">
    <source>
        <dbReference type="PROSITE" id="PS51873"/>
    </source>
</evidence>
<feature type="domain" description="RING-type" evidence="7">
    <location>
        <begin position="18"/>
        <end position="63"/>
    </location>
</feature>